<keyword evidence="6" id="KW-1185">Reference proteome</keyword>
<dbReference type="PANTHER" id="PTHR33705:SF2">
    <property type="entry name" value="PHOSPHOCARRIER PROTEIN NPR"/>
    <property type="match status" value="1"/>
</dbReference>
<dbReference type="SUPFAM" id="SSF55594">
    <property type="entry name" value="HPr-like"/>
    <property type="match status" value="1"/>
</dbReference>
<evidence type="ECO:0000256" key="2">
    <source>
        <dbReference type="ARBA" id="ARBA00022490"/>
    </source>
</evidence>
<evidence type="ECO:0000259" key="4">
    <source>
        <dbReference type="PROSITE" id="PS51350"/>
    </source>
</evidence>
<protein>
    <submittedName>
        <fullName evidence="5">HPr family phosphocarrier protein</fullName>
    </submittedName>
</protein>
<sequence>MVKENIIVTSQLGIHLRPAGAMCDAAIKFDSNISFEYAEGKTANAKSVISILASGVKCGDEITLIADGSDEEEALKTVSEKFKEALKD</sequence>
<proteinExistence type="predicted"/>
<dbReference type="Proteomes" id="UP001442364">
    <property type="component" value="Unassembled WGS sequence"/>
</dbReference>
<dbReference type="InterPro" id="IPR050399">
    <property type="entry name" value="HPr"/>
</dbReference>
<evidence type="ECO:0000256" key="3">
    <source>
        <dbReference type="ARBA" id="ARBA00022683"/>
    </source>
</evidence>
<dbReference type="CDD" id="cd00367">
    <property type="entry name" value="PTS-HPr_like"/>
    <property type="match status" value="1"/>
</dbReference>
<evidence type="ECO:0000256" key="1">
    <source>
        <dbReference type="ARBA" id="ARBA00004496"/>
    </source>
</evidence>
<dbReference type="Pfam" id="PF00381">
    <property type="entry name" value="PTS-HPr"/>
    <property type="match status" value="1"/>
</dbReference>
<dbReference type="Gene3D" id="3.30.1340.10">
    <property type="entry name" value="HPr-like"/>
    <property type="match status" value="1"/>
</dbReference>
<dbReference type="PROSITE" id="PS51350">
    <property type="entry name" value="PTS_HPR_DOM"/>
    <property type="match status" value="1"/>
</dbReference>
<reference evidence="5 6" key="1">
    <citation type="submission" date="2024-03" db="EMBL/GenBank/DDBJ databases">
        <title>Human intestinal bacterial collection.</title>
        <authorList>
            <person name="Pauvert C."/>
            <person name="Hitch T.C.A."/>
            <person name="Clavel T."/>
        </authorList>
    </citation>
    <scope>NUCLEOTIDE SEQUENCE [LARGE SCALE GENOMIC DNA]</scope>
    <source>
        <strain evidence="5 6">CLA-AA-H255</strain>
    </source>
</reference>
<dbReference type="EMBL" id="JBBMER010000003">
    <property type="protein sequence ID" value="MEQ2379400.1"/>
    <property type="molecule type" value="Genomic_DNA"/>
</dbReference>
<dbReference type="NCBIfam" id="TIGR01003">
    <property type="entry name" value="PTS_HPr_family"/>
    <property type="match status" value="1"/>
</dbReference>
<evidence type="ECO:0000313" key="5">
    <source>
        <dbReference type="EMBL" id="MEQ2379400.1"/>
    </source>
</evidence>
<dbReference type="PRINTS" id="PR00107">
    <property type="entry name" value="PHOSPHOCPHPR"/>
</dbReference>
<evidence type="ECO:0000313" key="6">
    <source>
        <dbReference type="Proteomes" id="UP001442364"/>
    </source>
</evidence>
<gene>
    <name evidence="5" type="ORF">WMO14_05840</name>
</gene>
<dbReference type="InterPro" id="IPR035895">
    <property type="entry name" value="HPr-like_sf"/>
</dbReference>
<keyword evidence="2" id="KW-0963">Cytoplasm</keyword>
<dbReference type="InterPro" id="IPR000032">
    <property type="entry name" value="HPr-like"/>
</dbReference>
<comment type="subcellular location">
    <subcellularLocation>
        <location evidence="1">Cytoplasm</location>
    </subcellularLocation>
</comment>
<dbReference type="PANTHER" id="PTHR33705">
    <property type="entry name" value="PHOSPHOCARRIER PROTEIN HPR"/>
    <property type="match status" value="1"/>
</dbReference>
<keyword evidence="3" id="KW-0598">Phosphotransferase system</keyword>
<accession>A0ABV1BV85</accession>
<comment type="caution">
    <text evidence="5">The sequence shown here is derived from an EMBL/GenBank/DDBJ whole genome shotgun (WGS) entry which is preliminary data.</text>
</comment>
<feature type="domain" description="HPr" evidence="4">
    <location>
        <begin position="1"/>
        <end position="88"/>
    </location>
</feature>
<dbReference type="RefSeq" id="WP_022501919.1">
    <property type="nucleotide sequence ID" value="NZ_DAWCMB010000345.1"/>
</dbReference>
<organism evidence="5 6">
    <name type="scientific">[Lactobacillus] rogosae</name>
    <dbReference type="NCBI Taxonomy" id="706562"/>
    <lineage>
        <taxon>Bacteria</taxon>
        <taxon>Bacillati</taxon>
        <taxon>Bacillota</taxon>
        <taxon>Clostridia</taxon>
        <taxon>Lachnospirales</taxon>
        <taxon>Lachnospiraceae</taxon>
        <taxon>Lachnospira</taxon>
    </lineage>
</organism>
<name>A0ABV1BV85_9FIRM</name>